<reference evidence="1 2" key="1">
    <citation type="journal article" date="2016" name="Front. Microbiol.">
        <title>Single-Cell (Meta-)Genomics of a Dimorphic Candidatus Thiomargarita nelsonii Reveals Genomic Plasticity.</title>
        <authorList>
            <person name="Flood B.E."/>
            <person name="Fliss P."/>
            <person name="Jones D.S."/>
            <person name="Dick G.J."/>
            <person name="Jain S."/>
            <person name="Kaster A.K."/>
            <person name="Winkel M."/>
            <person name="Mussmann M."/>
            <person name="Bailey J."/>
        </authorList>
    </citation>
    <scope>NUCLEOTIDE SEQUENCE [LARGE SCALE GENOMIC DNA]</scope>
    <source>
        <strain evidence="1">Hydrate Ridge</strain>
    </source>
</reference>
<dbReference type="Proteomes" id="UP000030428">
    <property type="component" value="Unassembled WGS sequence"/>
</dbReference>
<proteinExistence type="predicted"/>
<dbReference type="EMBL" id="JSZA02000146">
    <property type="protein sequence ID" value="TGO02386.1"/>
    <property type="molecule type" value="Genomic_DNA"/>
</dbReference>
<name>A0A4E0RF36_9GAMM</name>
<sequence>MAFFGVTKEVIASTFAIENADAIEGATLERSTFELIGHRLYGESGGKVYRLSDRLRVKVVRIFGVQDLSWKSRPR</sequence>
<evidence type="ECO:0000313" key="2">
    <source>
        <dbReference type="Proteomes" id="UP000030428"/>
    </source>
</evidence>
<comment type="caution">
    <text evidence="1">The sequence shown here is derived from an EMBL/GenBank/DDBJ whole genome shotgun (WGS) entry which is preliminary data.</text>
</comment>
<dbReference type="AlphaFoldDB" id="A0A4E0RF36"/>
<accession>A0A4E0RF36</accession>
<keyword evidence="2" id="KW-1185">Reference proteome</keyword>
<evidence type="ECO:0000313" key="1">
    <source>
        <dbReference type="EMBL" id="TGO02386.1"/>
    </source>
</evidence>
<protein>
    <submittedName>
        <fullName evidence="1">Uncharacterized protein</fullName>
    </submittedName>
</protein>
<organism evidence="1 2">
    <name type="scientific">Candidatus Thiomargarita nelsonii</name>
    <dbReference type="NCBI Taxonomy" id="1003181"/>
    <lineage>
        <taxon>Bacteria</taxon>
        <taxon>Pseudomonadati</taxon>
        <taxon>Pseudomonadota</taxon>
        <taxon>Gammaproteobacteria</taxon>
        <taxon>Thiotrichales</taxon>
        <taxon>Thiotrichaceae</taxon>
        <taxon>Thiomargarita</taxon>
    </lineage>
</organism>
<gene>
    <name evidence="1" type="ORF">PN36_25875</name>
</gene>